<feature type="compositionally biased region" description="Basic residues" evidence="1">
    <location>
        <begin position="407"/>
        <end position="416"/>
    </location>
</feature>
<proteinExistence type="predicted"/>
<name>A0A836C8B0_9STRA</name>
<reference evidence="3" key="1">
    <citation type="submission" date="2021-02" db="EMBL/GenBank/DDBJ databases">
        <title>First Annotated Genome of the Yellow-green Alga Tribonema minus.</title>
        <authorList>
            <person name="Mahan K.M."/>
        </authorList>
    </citation>
    <scope>NUCLEOTIDE SEQUENCE</scope>
    <source>
        <strain evidence="3">UTEX B ZZ1240</strain>
    </source>
</reference>
<feature type="transmembrane region" description="Helical" evidence="2">
    <location>
        <begin position="80"/>
        <end position="98"/>
    </location>
</feature>
<feature type="transmembrane region" description="Helical" evidence="2">
    <location>
        <begin position="12"/>
        <end position="30"/>
    </location>
</feature>
<organism evidence="3 4">
    <name type="scientific">Tribonema minus</name>
    <dbReference type="NCBI Taxonomy" id="303371"/>
    <lineage>
        <taxon>Eukaryota</taxon>
        <taxon>Sar</taxon>
        <taxon>Stramenopiles</taxon>
        <taxon>Ochrophyta</taxon>
        <taxon>PX clade</taxon>
        <taxon>Xanthophyceae</taxon>
        <taxon>Tribonematales</taxon>
        <taxon>Tribonemataceae</taxon>
        <taxon>Tribonema</taxon>
    </lineage>
</organism>
<dbReference type="EMBL" id="JAFCMP010000548">
    <property type="protein sequence ID" value="KAG5175523.1"/>
    <property type="molecule type" value="Genomic_DNA"/>
</dbReference>
<evidence type="ECO:0000313" key="4">
    <source>
        <dbReference type="Proteomes" id="UP000664859"/>
    </source>
</evidence>
<protein>
    <recommendedName>
        <fullName evidence="5">THH1/TOM1/TOM3 domain-containing protein</fullName>
    </recommendedName>
</protein>
<keyword evidence="2" id="KW-0812">Transmembrane</keyword>
<feature type="transmembrane region" description="Helical" evidence="2">
    <location>
        <begin position="151"/>
        <end position="172"/>
    </location>
</feature>
<sequence>MLSDPQCALAGLVTTALAAAIAAWRLLVVLRQVWRYGGWRRVLAEPFSKDAYEDLDRQPHHYATQDQTLPQEESLLPQRAMFHVLVFLCLAVEVPVYAYHYVTLRGQDVSFEVGRDLYALHLTSYLLLCAAFCIIVMLWSSVASFEPSAWLLLANRLLLVLCVLYFLVTAVAVGRCLCEASSSQSYFTSLPFITFCAFSIGALLLLAACFLVLGCLMQQRICSALGGPAAAVAAAASNGSASAVGGEKRGARRWWQWCRSSATAAAGSGGGGGGVLTGTVLRLNAVVLTCFVCFSARALLLVRLLRLETAGADALGGWTRWQQEVYVEWIPNVVPCLALLYLMRGDVAREGRGLGGAGDGAAAAAAAAAAGAAAGGARRGAAGGATAEAAELLERGDETPRRNVMNGHHRQYGAHR</sequence>
<dbReference type="AlphaFoldDB" id="A0A836C8B0"/>
<keyword evidence="4" id="KW-1185">Reference proteome</keyword>
<gene>
    <name evidence="3" type="ORF">JKP88DRAFT_338267</name>
</gene>
<feature type="transmembrane region" description="Helical" evidence="2">
    <location>
        <begin position="118"/>
        <end position="139"/>
    </location>
</feature>
<evidence type="ECO:0000313" key="3">
    <source>
        <dbReference type="EMBL" id="KAG5175523.1"/>
    </source>
</evidence>
<feature type="region of interest" description="Disordered" evidence="1">
    <location>
        <begin position="393"/>
        <end position="416"/>
    </location>
</feature>
<dbReference type="Proteomes" id="UP000664859">
    <property type="component" value="Unassembled WGS sequence"/>
</dbReference>
<comment type="caution">
    <text evidence="3">The sequence shown here is derived from an EMBL/GenBank/DDBJ whole genome shotgun (WGS) entry which is preliminary data.</text>
</comment>
<evidence type="ECO:0000256" key="2">
    <source>
        <dbReference type="SAM" id="Phobius"/>
    </source>
</evidence>
<feature type="transmembrane region" description="Helical" evidence="2">
    <location>
        <begin position="285"/>
        <end position="305"/>
    </location>
</feature>
<evidence type="ECO:0008006" key="5">
    <source>
        <dbReference type="Google" id="ProtNLM"/>
    </source>
</evidence>
<feature type="transmembrane region" description="Helical" evidence="2">
    <location>
        <begin position="325"/>
        <end position="343"/>
    </location>
</feature>
<keyword evidence="2" id="KW-1133">Transmembrane helix</keyword>
<feature type="transmembrane region" description="Helical" evidence="2">
    <location>
        <begin position="192"/>
        <end position="216"/>
    </location>
</feature>
<evidence type="ECO:0000256" key="1">
    <source>
        <dbReference type="SAM" id="MobiDB-lite"/>
    </source>
</evidence>
<keyword evidence="2" id="KW-0472">Membrane</keyword>
<accession>A0A836C8B0</accession>